<feature type="non-terminal residue" evidence="7">
    <location>
        <position position="65"/>
    </location>
</feature>
<evidence type="ECO:0000313" key="8">
    <source>
        <dbReference type="Proteomes" id="UP000233549"/>
    </source>
</evidence>
<comment type="caution">
    <text evidence="7">The sequence shown here is derived from an EMBL/GenBank/DDBJ whole genome shotgun (WGS) entry which is preliminary data.</text>
</comment>
<dbReference type="InterPro" id="IPR036259">
    <property type="entry name" value="MFS_trans_sf"/>
</dbReference>
<evidence type="ECO:0000259" key="6">
    <source>
        <dbReference type="Pfam" id="PF12832"/>
    </source>
</evidence>
<dbReference type="Gene3D" id="1.20.1250.20">
    <property type="entry name" value="MFS general substrate transporter like domains"/>
    <property type="match status" value="1"/>
</dbReference>
<evidence type="ECO:0000256" key="3">
    <source>
        <dbReference type="ARBA" id="ARBA00022989"/>
    </source>
</evidence>
<dbReference type="Pfam" id="PF12832">
    <property type="entry name" value="MFS_1_like"/>
    <property type="match status" value="1"/>
</dbReference>
<protein>
    <submittedName>
        <fullName evidence="7">MFS transporter</fullName>
    </submittedName>
</protein>
<evidence type="ECO:0000256" key="1">
    <source>
        <dbReference type="ARBA" id="ARBA00004141"/>
    </source>
</evidence>
<sequence>MRGNPDARQGAIALHGFYFLYYGLQDVSIPFLPLWFARRGLGPALIGLIVATSFLPKILSTPVVA</sequence>
<evidence type="ECO:0000256" key="5">
    <source>
        <dbReference type="SAM" id="Phobius"/>
    </source>
</evidence>
<evidence type="ECO:0000256" key="2">
    <source>
        <dbReference type="ARBA" id="ARBA00022692"/>
    </source>
</evidence>
<keyword evidence="4 5" id="KW-0472">Membrane</keyword>
<keyword evidence="2 5" id="KW-0812">Transmembrane</keyword>
<dbReference type="Proteomes" id="UP000233549">
    <property type="component" value="Unassembled WGS sequence"/>
</dbReference>
<dbReference type="InterPro" id="IPR024989">
    <property type="entry name" value="MFS_assoc_dom"/>
</dbReference>
<comment type="subcellular location">
    <subcellularLocation>
        <location evidence="1">Membrane</location>
        <topology evidence="1">Multi-pass membrane protein</topology>
    </subcellularLocation>
</comment>
<evidence type="ECO:0000313" key="7">
    <source>
        <dbReference type="EMBL" id="PKD78663.1"/>
    </source>
</evidence>
<dbReference type="AlphaFoldDB" id="A0AAP8HUH3"/>
<proteinExistence type="predicted"/>
<keyword evidence="3 5" id="KW-1133">Transmembrane helix</keyword>
<feature type="transmembrane region" description="Helical" evidence="5">
    <location>
        <begin position="41"/>
        <end position="59"/>
    </location>
</feature>
<name>A0AAP8HUH3_ECOLX</name>
<gene>
    <name evidence="7" type="ORF">CWS33_29125</name>
</gene>
<dbReference type="GO" id="GO:0016020">
    <property type="term" value="C:membrane"/>
    <property type="evidence" value="ECO:0007669"/>
    <property type="project" value="UniProtKB-SubCell"/>
</dbReference>
<dbReference type="EMBL" id="PITP01000401">
    <property type="protein sequence ID" value="PKD78663.1"/>
    <property type="molecule type" value="Genomic_DNA"/>
</dbReference>
<feature type="transmembrane region" description="Helical" evidence="5">
    <location>
        <begin position="12"/>
        <end position="35"/>
    </location>
</feature>
<organism evidence="7 8">
    <name type="scientific">Escherichia coli</name>
    <dbReference type="NCBI Taxonomy" id="562"/>
    <lineage>
        <taxon>Bacteria</taxon>
        <taxon>Pseudomonadati</taxon>
        <taxon>Pseudomonadota</taxon>
        <taxon>Gammaproteobacteria</taxon>
        <taxon>Enterobacterales</taxon>
        <taxon>Enterobacteriaceae</taxon>
        <taxon>Escherichia</taxon>
    </lineage>
</organism>
<dbReference type="SUPFAM" id="SSF103473">
    <property type="entry name" value="MFS general substrate transporter"/>
    <property type="match status" value="1"/>
</dbReference>
<feature type="domain" description="Major facilitator superfamily associated" evidence="6">
    <location>
        <begin position="12"/>
        <end position="64"/>
    </location>
</feature>
<reference evidence="7 8" key="1">
    <citation type="submission" date="2017-12" db="EMBL/GenBank/DDBJ databases">
        <title>Rapid rising of carbapenem-resistant Enterobacteriaceae(CRE) and emergence of colistin resistance genemcr-1 in CRE in the hospital of Henan, China.</title>
        <authorList>
            <person name="Sun Q."/>
            <person name="Zhang R."/>
            <person name="Li Y."/>
            <person name="Shen Y."/>
            <person name="Zhang Y."/>
            <person name="Yang J."/>
            <person name="Shu L."/>
            <person name="Zhou H."/>
            <person name="Wang Y."/>
            <person name="Wang B."/>
            <person name="Shen Z."/>
        </authorList>
    </citation>
    <scope>NUCLEOTIDE SEQUENCE [LARGE SCALE GENOMIC DNA]</scope>
    <source>
        <strain evidence="7 8">3512</strain>
    </source>
</reference>
<evidence type="ECO:0000256" key="4">
    <source>
        <dbReference type="ARBA" id="ARBA00023136"/>
    </source>
</evidence>
<accession>A0AAP8HUH3</accession>